<feature type="non-terminal residue" evidence="4">
    <location>
        <position position="1"/>
    </location>
</feature>
<dbReference type="EMBL" id="CAJVPZ010052227">
    <property type="protein sequence ID" value="CAG8780289.1"/>
    <property type="molecule type" value="Genomic_DNA"/>
</dbReference>
<dbReference type="GO" id="GO:0016405">
    <property type="term" value="F:CoA-ligase activity"/>
    <property type="evidence" value="ECO:0007669"/>
    <property type="project" value="TreeGrafter"/>
</dbReference>
<reference evidence="4" key="1">
    <citation type="submission" date="2021-06" db="EMBL/GenBank/DDBJ databases">
        <authorList>
            <person name="Kallberg Y."/>
            <person name="Tangrot J."/>
            <person name="Rosling A."/>
        </authorList>
    </citation>
    <scope>NUCLEOTIDE SEQUENCE</scope>
    <source>
        <strain evidence="4">IN212</strain>
    </source>
</reference>
<dbReference type="SUPFAM" id="SSF56801">
    <property type="entry name" value="Acetyl-CoA synthetase-like"/>
    <property type="match status" value="1"/>
</dbReference>
<name>A0A9N9P174_9GLOM</name>
<dbReference type="InterPro" id="IPR000873">
    <property type="entry name" value="AMP-dep_synth/lig_dom"/>
</dbReference>
<dbReference type="Gene3D" id="3.40.50.12780">
    <property type="entry name" value="N-terminal domain of ligase-like"/>
    <property type="match status" value="1"/>
</dbReference>
<organism evidence="4 5">
    <name type="scientific">Racocetra fulgida</name>
    <dbReference type="NCBI Taxonomy" id="60492"/>
    <lineage>
        <taxon>Eukaryota</taxon>
        <taxon>Fungi</taxon>
        <taxon>Fungi incertae sedis</taxon>
        <taxon>Mucoromycota</taxon>
        <taxon>Glomeromycotina</taxon>
        <taxon>Glomeromycetes</taxon>
        <taxon>Diversisporales</taxon>
        <taxon>Gigasporaceae</taxon>
        <taxon>Racocetra</taxon>
    </lineage>
</organism>
<evidence type="ECO:0000256" key="1">
    <source>
        <dbReference type="ARBA" id="ARBA00006432"/>
    </source>
</evidence>
<sequence>KYPDIEIPSVGVYQYVISNPYNVPDNKDIFIDGITDERVTFGELKRDSKRFAAGLQDRIGFKRGTVTAANPKYTAREFASQLITSGASVIIVHPKYLDTAIKAAKEAGIPESRIFLFGNREVHGFQSYRSLIGDREAEPVSYSPEEAKNTTAFLCYSSGTTGIQKAVEITHTNIIANMAQILSSGYFNTRNIFTGALVNFIPNVYYLKKAINFVYTVPPMILALVRFPSIESLSSVEIIFSGAAPLSDGLIDDFYKLYKIPIRQGY</sequence>
<dbReference type="Gene3D" id="3.40.50.980">
    <property type="match status" value="1"/>
</dbReference>
<keyword evidence="5" id="KW-1185">Reference proteome</keyword>
<evidence type="ECO:0000313" key="5">
    <source>
        <dbReference type="Proteomes" id="UP000789396"/>
    </source>
</evidence>
<accession>A0A9N9P174</accession>
<feature type="non-terminal residue" evidence="4">
    <location>
        <position position="266"/>
    </location>
</feature>
<dbReference type="PANTHER" id="PTHR24096:SF149">
    <property type="entry name" value="AMP-BINDING DOMAIN-CONTAINING PROTEIN-RELATED"/>
    <property type="match status" value="1"/>
</dbReference>
<dbReference type="OrthoDB" id="1898221at2759"/>
<proteinExistence type="inferred from homology"/>
<protein>
    <submittedName>
        <fullName evidence="4">14720_t:CDS:1</fullName>
    </submittedName>
</protein>
<evidence type="ECO:0000313" key="4">
    <source>
        <dbReference type="EMBL" id="CAG8780289.1"/>
    </source>
</evidence>
<evidence type="ECO:0000259" key="3">
    <source>
        <dbReference type="Pfam" id="PF00501"/>
    </source>
</evidence>
<dbReference type="AlphaFoldDB" id="A0A9N9P174"/>
<comment type="caution">
    <text evidence="4">The sequence shown here is derived from an EMBL/GenBank/DDBJ whole genome shotgun (WGS) entry which is preliminary data.</text>
</comment>
<dbReference type="Proteomes" id="UP000789396">
    <property type="component" value="Unassembled WGS sequence"/>
</dbReference>
<dbReference type="PANTHER" id="PTHR24096">
    <property type="entry name" value="LONG-CHAIN-FATTY-ACID--COA LIGASE"/>
    <property type="match status" value="1"/>
</dbReference>
<gene>
    <name evidence="4" type="ORF">RFULGI_LOCUS15755</name>
</gene>
<dbReference type="InterPro" id="IPR042099">
    <property type="entry name" value="ANL_N_sf"/>
</dbReference>
<dbReference type="Pfam" id="PF00501">
    <property type="entry name" value="AMP-binding"/>
    <property type="match status" value="1"/>
</dbReference>
<evidence type="ECO:0000256" key="2">
    <source>
        <dbReference type="ARBA" id="ARBA00022598"/>
    </source>
</evidence>
<comment type="similarity">
    <text evidence="1">Belongs to the ATP-dependent AMP-binding enzyme family.</text>
</comment>
<feature type="domain" description="AMP-dependent synthetase/ligase" evidence="3">
    <location>
        <begin position="65"/>
        <end position="182"/>
    </location>
</feature>
<keyword evidence="2" id="KW-0436">Ligase</keyword>